<dbReference type="InterPro" id="IPR013216">
    <property type="entry name" value="Methyltransf_11"/>
</dbReference>
<gene>
    <name evidence="2" type="ORF">MNBD_IGNAVI01-679</name>
</gene>
<reference evidence="2" key="1">
    <citation type="submission" date="2018-06" db="EMBL/GenBank/DDBJ databases">
        <authorList>
            <person name="Zhirakovskaya E."/>
        </authorList>
    </citation>
    <scope>NUCLEOTIDE SEQUENCE</scope>
</reference>
<feature type="domain" description="Methyltransferase type 11" evidence="1">
    <location>
        <begin position="44"/>
        <end position="128"/>
    </location>
</feature>
<dbReference type="InterPro" id="IPR029063">
    <property type="entry name" value="SAM-dependent_MTases_sf"/>
</dbReference>
<dbReference type="SUPFAM" id="SSF53335">
    <property type="entry name" value="S-adenosyl-L-methionine-dependent methyltransferases"/>
    <property type="match status" value="1"/>
</dbReference>
<dbReference type="EMBL" id="UOGD01000070">
    <property type="protein sequence ID" value="VAX17150.1"/>
    <property type="molecule type" value="Genomic_DNA"/>
</dbReference>
<dbReference type="GO" id="GO:0008757">
    <property type="term" value="F:S-adenosylmethionine-dependent methyltransferase activity"/>
    <property type="evidence" value="ECO:0007669"/>
    <property type="project" value="InterPro"/>
</dbReference>
<evidence type="ECO:0000259" key="1">
    <source>
        <dbReference type="Pfam" id="PF08241"/>
    </source>
</evidence>
<name>A0A3B1C2Q0_9ZZZZ</name>
<accession>A0A3B1C2Q0</accession>
<dbReference type="AlphaFoldDB" id="A0A3B1C2Q0"/>
<sequence>MAKTKPFDNYFDEYENWFDANKFIFQSELNAIKKAIPKDKKGVEIGIGSGIFAVPLGISEGVEPSLAMRTKAIEKELNVIDTVAEELPYQNNSQDFVLMVTTICFVDDIYKSFEEINRILKTDGEFIIGYVDKDSLIGKFYLEHQHESLFYKDATFFGTEKLIEILETTGFIVKNIYQTVFGFLNEIDEVQETLPGFGKGSFVVIKAKKGN</sequence>
<keyword evidence="2" id="KW-0808">Transferase</keyword>
<dbReference type="Pfam" id="PF08241">
    <property type="entry name" value="Methyltransf_11"/>
    <property type="match status" value="1"/>
</dbReference>
<evidence type="ECO:0000313" key="2">
    <source>
        <dbReference type="EMBL" id="VAX17150.1"/>
    </source>
</evidence>
<organism evidence="2">
    <name type="scientific">hydrothermal vent metagenome</name>
    <dbReference type="NCBI Taxonomy" id="652676"/>
    <lineage>
        <taxon>unclassified sequences</taxon>
        <taxon>metagenomes</taxon>
        <taxon>ecological metagenomes</taxon>
    </lineage>
</organism>
<protein>
    <submittedName>
        <fullName evidence="2">Methyltransferase TM1293</fullName>
    </submittedName>
</protein>
<dbReference type="Gene3D" id="3.40.50.150">
    <property type="entry name" value="Vaccinia Virus protein VP39"/>
    <property type="match status" value="1"/>
</dbReference>
<proteinExistence type="predicted"/>
<dbReference type="GO" id="GO:0032259">
    <property type="term" value="P:methylation"/>
    <property type="evidence" value="ECO:0007669"/>
    <property type="project" value="UniProtKB-KW"/>
</dbReference>
<keyword evidence="2" id="KW-0489">Methyltransferase</keyword>